<organism evidence="2 3">
    <name type="scientific">Hibiscus sabdariffa</name>
    <name type="common">roselle</name>
    <dbReference type="NCBI Taxonomy" id="183260"/>
    <lineage>
        <taxon>Eukaryota</taxon>
        <taxon>Viridiplantae</taxon>
        <taxon>Streptophyta</taxon>
        <taxon>Embryophyta</taxon>
        <taxon>Tracheophyta</taxon>
        <taxon>Spermatophyta</taxon>
        <taxon>Magnoliopsida</taxon>
        <taxon>eudicotyledons</taxon>
        <taxon>Gunneridae</taxon>
        <taxon>Pentapetalae</taxon>
        <taxon>rosids</taxon>
        <taxon>malvids</taxon>
        <taxon>Malvales</taxon>
        <taxon>Malvaceae</taxon>
        <taxon>Malvoideae</taxon>
        <taxon>Hibiscus</taxon>
    </lineage>
</organism>
<sequence>MDSSLPDDPMFADDKGKHVTYKDSLLKGNVLPGMFDTVFLDDEDIDILDGDVVRGMIDGLISIEFSECVQKLTAKSLDQKIDLKLLGCRIGYNTLKSKIYDMWKSKLAFKLMDIENDYFLATFQSRDDFLNALVDGPWTVFCHYLTVKPWIEDFSPLQPYTSKNSLQAHRYH</sequence>
<protein>
    <recommendedName>
        <fullName evidence="1">DUF4283 domain-containing protein</fullName>
    </recommendedName>
</protein>
<dbReference type="PANTHER" id="PTHR31286">
    <property type="entry name" value="GLYCINE-RICH CELL WALL STRUCTURAL PROTEIN 1.8-LIKE"/>
    <property type="match status" value="1"/>
</dbReference>
<keyword evidence="3" id="KW-1185">Reference proteome</keyword>
<evidence type="ECO:0000313" key="3">
    <source>
        <dbReference type="Proteomes" id="UP001396334"/>
    </source>
</evidence>
<dbReference type="InterPro" id="IPR025558">
    <property type="entry name" value="DUF4283"/>
</dbReference>
<gene>
    <name evidence="2" type="ORF">V6N11_001288</name>
</gene>
<dbReference type="InterPro" id="IPR040256">
    <property type="entry name" value="At4g02000-like"/>
</dbReference>
<feature type="domain" description="DUF4283" evidence="1">
    <location>
        <begin position="90"/>
        <end position="156"/>
    </location>
</feature>
<dbReference type="Proteomes" id="UP001396334">
    <property type="component" value="Unassembled WGS sequence"/>
</dbReference>
<evidence type="ECO:0000313" key="2">
    <source>
        <dbReference type="EMBL" id="KAK9018310.1"/>
    </source>
</evidence>
<accession>A0ABR2RZA7</accession>
<dbReference type="Pfam" id="PF14111">
    <property type="entry name" value="DUF4283"/>
    <property type="match status" value="1"/>
</dbReference>
<proteinExistence type="predicted"/>
<evidence type="ECO:0000259" key="1">
    <source>
        <dbReference type="Pfam" id="PF14111"/>
    </source>
</evidence>
<comment type="caution">
    <text evidence="2">The sequence shown here is derived from an EMBL/GenBank/DDBJ whole genome shotgun (WGS) entry which is preliminary data.</text>
</comment>
<dbReference type="PANTHER" id="PTHR31286:SF173">
    <property type="entry name" value="DUF4283 DOMAIN-CONTAINING PROTEIN"/>
    <property type="match status" value="1"/>
</dbReference>
<name>A0ABR2RZA7_9ROSI</name>
<dbReference type="EMBL" id="JBBPBN010000019">
    <property type="protein sequence ID" value="KAK9018310.1"/>
    <property type="molecule type" value="Genomic_DNA"/>
</dbReference>
<reference evidence="2 3" key="1">
    <citation type="journal article" date="2024" name="G3 (Bethesda)">
        <title>Genome assembly of Hibiscus sabdariffa L. provides insights into metabolisms of medicinal natural products.</title>
        <authorList>
            <person name="Kim T."/>
        </authorList>
    </citation>
    <scope>NUCLEOTIDE SEQUENCE [LARGE SCALE GENOMIC DNA]</scope>
    <source>
        <strain evidence="2">TK-2024</strain>
        <tissue evidence="2">Old leaves</tissue>
    </source>
</reference>